<dbReference type="RefSeq" id="WP_185789024.1">
    <property type="nucleotide sequence ID" value="NZ_JACLCP010000002.1"/>
</dbReference>
<evidence type="ECO:0000313" key="2">
    <source>
        <dbReference type="EMBL" id="MBC2845321.1"/>
    </source>
</evidence>
<evidence type="ECO:0008006" key="4">
    <source>
        <dbReference type="Google" id="ProtNLM"/>
    </source>
</evidence>
<evidence type="ECO:0000256" key="1">
    <source>
        <dbReference type="SAM" id="SignalP"/>
    </source>
</evidence>
<dbReference type="EMBL" id="JACLCP010000002">
    <property type="protein sequence ID" value="MBC2845321.1"/>
    <property type="molecule type" value="Genomic_DNA"/>
</dbReference>
<gene>
    <name evidence="2" type="ORF">H7F21_09480</name>
</gene>
<feature type="signal peptide" evidence="1">
    <location>
        <begin position="1"/>
        <end position="19"/>
    </location>
</feature>
<name>A0A842IR54_9FLAO</name>
<comment type="caution">
    <text evidence="2">The sequence shown here is derived from an EMBL/GenBank/DDBJ whole genome shotgun (WGS) entry which is preliminary data.</text>
</comment>
<keyword evidence="3" id="KW-1185">Reference proteome</keyword>
<keyword evidence="1" id="KW-0732">Signal</keyword>
<protein>
    <recommendedName>
        <fullName evidence="4">Adhesin domain-containing protein</fullName>
    </recommendedName>
</protein>
<sequence>MKHIIAIITLLLITGVGHAQDQEKRIKFNNGTLKICSNSHMTIKGYDGDEVIIKSLNNKGDFYYNYNFSDKNTAKLKSLDSTYRKAIKLVGYINKKDQELEKGLKPLGDKSTNPADNLYLDIIEKPGELTIRDYNHNQSNNNKADGYKVVFKGDGNKKSKRKNITGPISLFHPNNKYEILIPNSIKLSWNVDDCSKKKSNTFFVSSNSKPLELLDFDGEVEISTSYKSIQLTDVKGPTIVNTIGGNIKVAFDNIVPTNLYSLVSNDGYIDVTLPEEANINVDAKGDRILSNVDFIILKDDIINGVKTMKLKLNSGQTKLKIDSGSGSVYLRKQE</sequence>
<reference evidence="2" key="1">
    <citation type="submission" date="2020-08" db="EMBL/GenBank/DDBJ databases">
        <title>Winogradskyella ouciana sp. nov., isolated from the hadal seawater of the Mariana Trench.</title>
        <authorList>
            <person name="He X."/>
        </authorList>
    </citation>
    <scope>NUCLEOTIDE SEQUENCE [LARGE SCALE GENOMIC DNA]</scope>
    <source>
        <strain evidence="2">KCTC 52348</strain>
    </source>
</reference>
<dbReference type="Proteomes" id="UP000533900">
    <property type="component" value="Unassembled WGS sequence"/>
</dbReference>
<proteinExistence type="predicted"/>
<feature type="chain" id="PRO_5032272140" description="Adhesin domain-containing protein" evidence="1">
    <location>
        <begin position="20"/>
        <end position="334"/>
    </location>
</feature>
<accession>A0A842IR54</accession>
<dbReference type="AlphaFoldDB" id="A0A842IR54"/>
<organism evidence="2 3">
    <name type="scientific">Winogradskyella flava</name>
    <dbReference type="NCBI Taxonomy" id="1884876"/>
    <lineage>
        <taxon>Bacteria</taxon>
        <taxon>Pseudomonadati</taxon>
        <taxon>Bacteroidota</taxon>
        <taxon>Flavobacteriia</taxon>
        <taxon>Flavobacteriales</taxon>
        <taxon>Flavobacteriaceae</taxon>
        <taxon>Winogradskyella</taxon>
    </lineage>
</organism>
<evidence type="ECO:0000313" key="3">
    <source>
        <dbReference type="Proteomes" id="UP000533900"/>
    </source>
</evidence>